<dbReference type="NCBIfam" id="TIGR00654">
    <property type="entry name" value="PhzF_family"/>
    <property type="match status" value="1"/>
</dbReference>
<dbReference type="PIRSF" id="PIRSF016184">
    <property type="entry name" value="PhzC_PhzF"/>
    <property type="match status" value="1"/>
</dbReference>
<evidence type="ECO:0000256" key="3">
    <source>
        <dbReference type="PIRSR" id="PIRSR016184-1"/>
    </source>
</evidence>
<evidence type="ECO:0000313" key="5">
    <source>
        <dbReference type="Proteomes" id="UP000050973"/>
    </source>
</evidence>
<dbReference type="Proteomes" id="UP000050973">
    <property type="component" value="Unassembled WGS sequence"/>
</dbReference>
<dbReference type="GO" id="GO:0016853">
    <property type="term" value="F:isomerase activity"/>
    <property type="evidence" value="ECO:0007669"/>
    <property type="project" value="UniProtKB-KW"/>
</dbReference>
<name>A0A0R1WGR6_9LACO</name>
<dbReference type="SUPFAM" id="SSF54506">
    <property type="entry name" value="Diaminopimelate epimerase-like"/>
    <property type="match status" value="1"/>
</dbReference>
<dbReference type="Pfam" id="PF02567">
    <property type="entry name" value="PhzC-PhzF"/>
    <property type="match status" value="1"/>
</dbReference>
<comment type="similarity">
    <text evidence="1">Belongs to the PhzF family.</text>
</comment>
<feature type="active site" evidence="3">
    <location>
        <position position="44"/>
    </location>
</feature>
<dbReference type="GO" id="GO:0005737">
    <property type="term" value="C:cytoplasm"/>
    <property type="evidence" value="ECO:0007669"/>
    <property type="project" value="TreeGrafter"/>
</dbReference>
<dbReference type="PANTHER" id="PTHR13774">
    <property type="entry name" value="PHENAZINE BIOSYNTHESIS PROTEIN"/>
    <property type="match status" value="1"/>
</dbReference>
<dbReference type="PANTHER" id="PTHR13774:SF17">
    <property type="entry name" value="PHENAZINE BIOSYNTHESIS-LIKE DOMAIN-CONTAINING PROTEIN"/>
    <property type="match status" value="1"/>
</dbReference>
<dbReference type="AlphaFoldDB" id="A0A0R1WGR6"/>
<keyword evidence="2" id="KW-0413">Isomerase</keyword>
<dbReference type="InterPro" id="IPR003719">
    <property type="entry name" value="Phenazine_PhzF-like"/>
</dbReference>
<evidence type="ECO:0000313" key="4">
    <source>
        <dbReference type="EMBL" id="KRM17118.1"/>
    </source>
</evidence>
<dbReference type="EMBL" id="AZGE01000001">
    <property type="protein sequence ID" value="KRM17118.1"/>
    <property type="molecule type" value="Genomic_DNA"/>
</dbReference>
<organism evidence="4 5">
    <name type="scientific">Limosilactobacillus oris DSM 4864</name>
    <dbReference type="NCBI Taxonomy" id="1423779"/>
    <lineage>
        <taxon>Bacteria</taxon>
        <taxon>Bacillati</taxon>
        <taxon>Bacillota</taxon>
        <taxon>Bacilli</taxon>
        <taxon>Lactobacillales</taxon>
        <taxon>Lactobacillaceae</taxon>
        <taxon>Limosilactobacillus</taxon>
    </lineage>
</organism>
<reference evidence="4 5" key="1">
    <citation type="journal article" date="2015" name="Genome Announc.">
        <title>Expanding the biotechnology potential of lactobacilli through comparative genomics of 213 strains and associated genera.</title>
        <authorList>
            <person name="Sun Z."/>
            <person name="Harris H.M."/>
            <person name="McCann A."/>
            <person name="Guo C."/>
            <person name="Argimon S."/>
            <person name="Zhang W."/>
            <person name="Yang X."/>
            <person name="Jeffery I.B."/>
            <person name="Cooney J.C."/>
            <person name="Kagawa T.F."/>
            <person name="Liu W."/>
            <person name="Song Y."/>
            <person name="Salvetti E."/>
            <person name="Wrobel A."/>
            <person name="Rasinkangas P."/>
            <person name="Parkhill J."/>
            <person name="Rea M.C."/>
            <person name="O'Sullivan O."/>
            <person name="Ritari J."/>
            <person name="Douillard F.P."/>
            <person name="Paul Ross R."/>
            <person name="Yang R."/>
            <person name="Briner A.E."/>
            <person name="Felis G.E."/>
            <person name="de Vos W.M."/>
            <person name="Barrangou R."/>
            <person name="Klaenhammer T.R."/>
            <person name="Caufield P.W."/>
            <person name="Cui Y."/>
            <person name="Zhang H."/>
            <person name="O'Toole P.W."/>
        </authorList>
    </citation>
    <scope>NUCLEOTIDE SEQUENCE [LARGE SCALE GENOMIC DNA]</scope>
    <source>
        <strain evidence="4 5">DSM 4864</strain>
    </source>
</reference>
<evidence type="ECO:0000256" key="1">
    <source>
        <dbReference type="ARBA" id="ARBA00008270"/>
    </source>
</evidence>
<dbReference type="Gene3D" id="3.10.310.10">
    <property type="entry name" value="Diaminopimelate Epimerase, Chain A, domain 1"/>
    <property type="match status" value="2"/>
</dbReference>
<proteinExistence type="inferred from homology"/>
<evidence type="ECO:0000256" key="2">
    <source>
        <dbReference type="ARBA" id="ARBA00023235"/>
    </source>
</evidence>
<accession>A0A0R1WGR6</accession>
<comment type="caution">
    <text evidence="4">The sequence shown here is derived from an EMBL/GenBank/DDBJ whole genome shotgun (WGS) entry which is preliminary data.</text>
</comment>
<dbReference type="RefSeq" id="WP_056983864.1">
    <property type="nucleotide sequence ID" value="NZ_AZGE01000001.1"/>
</dbReference>
<gene>
    <name evidence="4" type="ORF">FC49_GL000280</name>
</gene>
<dbReference type="PATRIC" id="fig|1423779.3.peg.284"/>
<sequence>MKIYHVDAFTDRLFAGNPAAVCLMDEFPADQVMQNIARENRLSETAYLVPDGEDRYRLRWFTPGGEIDLCGHATLASGFVVLNYCHHQSSIIHFITKSGELTVSAVGDHYQMSFPSYKLKEVPVTPEMTAVFGVKPVAAYLDRDLLCVLPTADAVRNYHPDADHLAKLPGLLQNITAASDDPQYDCISRCFAPKLAVLEDPVTGSAHCQIAPYWSHQLGKKTIAAFQASPRTGILYCEEAGDRILLSGDAVLYSVGELQL</sequence>
<protein>
    <submittedName>
        <fullName evidence="4">Phenazine biosynthesis protein, phzf family</fullName>
    </submittedName>
</protein>